<dbReference type="InterPro" id="IPR052416">
    <property type="entry name" value="GTF3C_component"/>
</dbReference>
<dbReference type="Proteomes" id="UP000077684">
    <property type="component" value="Unassembled WGS sequence"/>
</dbReference>
<dbReference type="GO" id="GO:0003677">
    <property type="term" value="F:DNA binding"/>
    <property type="evidence" value="ECO:0007669"/>
    <property type="project" value="InterPro"/>
</dbReference>
<dbReference type="SUPFAM" id="SSF50978">
    <property type="entry name" value="WD40 repeat-like"/>
    <property type="match status" value="1"/>
</dbReference>
<dbReference type="AlphaFoldDB" id="A0A8X7SV50"/>
<evidence type="ECO:0000256" key="4">
    <source>
        <dbReference type="SAM" id="MobiDB-lite"/>
    </source>
</evidence>
<dbReference type="GO" id="GO:0000127">
    <property type="term" value="C:transcription factor TFIIIC complex"/>
    <property type="evidence" value="ECO:0007669"/>
    <property type="project" value="TreeGrafter"/>
</dbReference>
<dbReference type="EMBL" id="LWDE02000771">
    <property type="protein sequence ID" value="KAE8245027.1"/>
    <property type="molecule type" value="Genomic_DNA"/>
</dbReference>
<feature type="compositionally biased region" description="Low complexity" evidence="4">
    <location>
        <begin position="31"/>
        <end position="44"/>
    </location>
</feature>
<feature type="compositionally biased region" description="Low complexity" evidence="4">
    <location>
        <begin position="57"/>
        <end position="73"/>
    </location>
</feature>
<dbReference type="InterPro" id="IPR001680">
    <property type="entry name" value="WD40_rpt"/>
</dbReference>
<organism evidence="5 6">
    <name type="scientific">Tilletia controversa</name>
    <name type="common">dwarf bunt fungus</name>
    <dbReference type="NCBI Taxonomy" id="13291"/>
    <lineage>
        <taxon>Eukaryota</taxon>
        <taxon>Fungi</taxon>
        <taxon>Dikarya</taxon>
        <taxon>Basidiomycota</taxon>
        <taxon>Ustilaginomycotina</taxon>
        <taxon>Exobasidiomycetes</taxon>
        <taxon>Tilletiales</taxon>
        <taxon>Tilletiaceae</taxon>
        <taxon>Tilletia</taxon>
    </lineage>
</organism>
<reference evidence="5" key="1">
    <citation type="submission" date="2016-04" db="EMBL/GenBank/DDBJ databases">
        <authorList>
            <person name="Nguyen H.D."/>
            <person name="Samba Siva P."/>
            <person name="Cullis J."/>
            <person name="Levesque C.A."/>
            <person name="Hambleton S."/>
        </authorList>
    </citation>
    <scope>NUCLEOTIDE SEQUENCE</scope>
    <source>
        <strain evidence="5">DAOMC 236426</strain>
    </source>
</reference>
<proteinExistence type="predicted"/>
<feature type="region of interest" description="Disordered" evidence="4">
    <location>
        <begin position="170"/>
        <end position="191"/>
    </location>
</feature>
<dbReference type="PANTHER" id="PTHR15052:SF2">
    <property type="entry name" value="GENERAL TRANSCRIPTION FACTOR 3C POLYPEPTIDE 2"/>
    <property type="match status" value="1"/>
</dbReference>
<dbReference type="InterPro" id="IPR015943">
    <property type="entry name" value="WD40/YVTN_repeat-like_dom_sf"/>
</dbReference>
<keyword evidence="3" id="KW-0539">Nucleus</keyword>
<reference evidence="5" key="2">
    <citation type="journal article" date="2019" name="IMA Fungus">
        <title>Genome sequencing and comparison of five Tilletia species to identify candidate genes for the detection of regulated species infecting wheat.</title>
        <authorList>
            <person name="Nguyen H.D.T."/>
            <person name="Sultana T."/>
            <person name="Kesanakurti P."/>
            <person name="Hambleton S."/>
        </authorList>
    </citation>
    <scope>NUCLEOTIDE SEQUENCE</scope>
    <source>
        <strain evidence="5">DAOMC 236426</strain>
    </source>
</reference>
<keyword evidence="2" id="KW-0804">Transcription</keyword>
<evidence type="ECO:0000256" key="2">
    <source>
        <dbReference type="ARBA" id="ARBA00023163"/>
    </source>
</evidence>
<protein>
    <recommendedName>
        <fullName evidence="7">Transcription factor tau subunit sfc6</fullName>
    </recommendedName>
</protein>
<dbReference type="GO" id="GO:0005634">
    <property type="term" value="C:nucleus"/>
    <property type="evidence" value="ECO:0007669"/>
    <property type="project" value="UniProtKB-SubCell"/>
</dbReference>
<accession>A0A8X7SV50</accession>
<name>A0A8X7SV50_9BASI</name>
<feature type="compositionally biased region" description="Acidic residues" evidence="4">
    <location>
        <begin position="1195"/>
        <end position="1213"/>
    </location>
</feature>
<keyword evidence="6" id="KW-1185">Reference proteome</keyword>
<feature type="compositionally biased region" description="Polar residues" evidence="4">
    <location>
        <begin position="254"/>
        <end position="265"/>
    </location>
</feature>
<sequence length="1229" mass="131168">MRVCKRPRNVSRSEADEVEMDAPEDVEGSVEPTPSSPAQQPQTEEAGEKDPAATQPARRPSARTSRIASSSASDPHKTRGAWNRGQAGPLFTPGSIKVATPSPWPLDGIPVPLGFRPSKESNVGRLQTDARKSNFASVVEQVREMQDMEWYPGKVFDPRRLRGMVRRADGDALEEEQEQEGAGSADDGQEFAIPFQHPNLDVKAYELLDEESANAFLASGPAGSQSSAAARNLPAVQGSSSSQPTDKTDPPRPSQGSTDTATLLSRLSGTERFIAGFKEVGPRNDADQGGARVFMGVPEPKQEVLIPRLGSADVPGTGRGQAKEKVHVLNAGGVVYDLAWRPVPPVLAHGPEYLVVSAAEGIDVRTPLGSTCPSGTPGTLQVWSLNPVSADPHQSTTPSDPKGKGKAVEKDLEKEAEADSTVALQMVIHHEYGTAMAVEWCPNGHDFRSKRGDDKDRPLRRLGLLAGVFHDGTIRILSVPHPDDVRAAAAASGQATASDKPLRVRLQAVLTLTAPRAVPSCLCWAGGELLAAGFSDGHVGVWQTGELLRSGSPTAYPSHFIFFQEGYITSVAWSLIPYQDASGVYHPESPFLPHVLFTTNTDGANGILDLHDPFMGWGPDAQRGRTPLSKIIWSPQIERFVCDAGDGTVRLMTHRYGTLGAMRRIANARGRILTLATSPQHAFLAYGSADGCLRITNIVRTILGPRGTANQPKPNTQAVAKAFRLDHDRSNGKLRFVDNFLPEFAAKLQEDGSRRGGLKMKHNAFHETTAFHPSIAVRTAAWNPNLGRGHLIASGTGVGIVRIDRFEVGSVKMTGKVLAPAIVAQRKARAQMTAHTAGLSVGPSESEGQIQEATRPVLFDDLKDDAGSVPFSTVDAQIGLDASADRETTFEVYVHQAFLEGMRISSLDDPDAAGTPPSAPKPPKALPKPKPVKEPKVPQEKKVKEDGPPKKRGRPRKHPLPEDGPSTAADGSGEIPKKKIGRPRKYPLPEDGPSTAAAGSGETPKKRGRPRKNPLPEDATGSGETQEQKEEGPPKKRGRPRKNPLPEDGPSTAAAGSGETPKKRGRPRKNPLPEDATGSGETEEQKEKGPPKKRGRPRKNPLPEDGPSTAAAGSGETPKKRGRPRKNPLPEDASPEAGDAEEQDQISTATAAMEDSDAEGSIASSGKGAPSSSVSVSGVRWTASASGGLDAEGGNADDEEEYEEEEEEEEDELSSQSAELTDLSDEETL</sequence>
<evidence type="ECO:0000313" key="6">
    <source>
        <dbReference type="Proteomes" id="UP000077684"/>
    </source>
</evidence>
<feature type="compositionally biased region" description="Basic and acidic residues" evidence="4">
    <location>
        <begin position="401"/>
        <end position="413"/>
    </location>
</feature>
<feature type="compositionally biased region" description="Low complexity" evidence="4">
    <location>
        <begin position="1160"/>
        <end position="1179"/>
    </location>
</feature>
<dbReference type="PANTHER" id="PTHR15052">
    <property type="entry name" value="RNA POLYMERASE III TRANSCRIPTION INITIATION FACTOR COMPLEX SUBUNIT"/>
    <property type="match status" value="1"/>
</dbReference>
<feature type="compositionally biased region" description="Low complexity" evidence="4">
    <location>
        <begin position="218"/>
        <end position="230"/>
    </location>
</feature>
<evidence type="ECO:0000313" key="5">
    <source>
        <dbReference type="EMBL" id="KAE8245027.1"/>
    </source>
</evidence>
<dbReference type="Gene3D" id="2.130.10.10">
    <property type="entry name" value="YVTN repeat-like/Quinoprotein amine dehydrogenase"/>
    <property type="match status" value="2"/>
</dbReference>
<evidence type="ECO:0000256" key="1">
    <source>
        <dbReference type="ARBA" id="ARBA00004123"/>
    </source>
</evidence>
<comment type="caution">
    <text evidence="5">The sequence shown here is derived from an EMBL/GenBank/DDBJ whole genome shotgun (WGS) entry which is preliminary data.</text>
</comment>
<feature type="compositionally biased region" description="Acidic residues" evidence="4">
    <location>
        <begin position="16"/>
        <end position="28"/>
    </location>
</feature>
<gene>
    <name evidence="5" type="ORF">A4X06_0g5852</name>
</gene>
<feature type="region of interest" description="Disordered" evidence="4">
    <location>
        <begin position="906"/>
        <end position="1229"/>
    </location>
</feature>
<feature type="region of interest" description="Disordered" evidence="4">
    <location>
        <begin position="218"/>
        <end position="265"/>
    </location>
</feature>
<feature type="compositionally biased region" description="Basic and acidic residues" evidence="4">
    <location>
        <begin position="931"/>
        <end position="949"/>
    </location>
</feature>
<dbReference type="InterPro" id="IPR017956">
    <property type="entry name" value="AT_hook_DNA-bd_motif"/>
</dbReference>
<comment type="subcellular location">
    <subcellularLocation>
        <location evidence="1">Nucleus</location>
    </subcellularLocation>
</comment>
<feature type="compositionally biased region" description="Pro residues" evidence="4">
    <location>
        <begin position="917"/>
        <end position="929"/>
    </location>
</feature>
<evidence type="ECO:0000256" key="3">
    <source>
        <dbReference type="ARBA" id="ARBA00023242"/>
    </source>
</evidence>
<dbReference type="InterPro" id="IPR036322">
    <property type="entry name" value="WD40_repeat_dom_sf"/>
</dbReference>
<dbReference type="Pfam" id="PF02178">
    <property type="entry name" value="AT_hook"/>
    <property type="match status" value="6"/>
</dbReference>
<dbReference type="SMART" id="SM00384">
    <property type="entry name" value="AT_hook"/>
    <property type="match status" value="7"/>
</dbReference>
<dbReference type="GO" id="GO:0006383">
    <property type="term" value="P:transcription by RNA polymerase III"/>
    <property type="evidence" value="ECO:0007669"/>
    <property type="project" value="TreeGrafter"/>
</dbReference>
<dbReference type="PRINTS" id="PR00929">
    <property type="entry name" value="ATHOOK"/>
</dbReference>
<feature type="region of interest" description="Disordered" evidence="4">
    <location>
        <begin position="370"/>
        <end position="413"/>
    </location>
</feature>
<evidence type="ECO:0008006" key="7">
    <source>
        <dbReference type="Google" id="ProtNLM"/>
    </source>
</evidence>
<feature type="region of interest" description="Disordered" evidence="4">
    <location>
        <begin position="1"/>
        <end position="98"/>
    </location>
</feature>
<dbReference type="SMART" id="SM00320">
    <property type="entry name" value="WD40"/>
    <property type="match status" value="3"/>
</dbReference>
<feature type="compositionally biased region" description="Polar residues" evidence="4">
    <location>
        <begin position="370"/>
        <end position="399"/>
    </location>
</feature>